<accession>A0A5B7IXE4</accession>
<dbReference type="EMBL" id="VSRR010071341">
    <property type="protein sequence ID" value="MPC86406.1"/>
    <property type="molecule type" value="Genomic_DNA"/>
</dbReference>
<feature type="compositionally biased region" description="Polar residues" evidence="1">
    <location>
        <begin position="52"/>
        <end position="69"/>
    </location>
</feature>
<organism evidence="2 3">
    <name type="scientific">Portunus trituberculatus</name>
    <name type="common">Swimming crab</name>
    <name type="synonym">Neptunus trituberculatus</name>
    <dbReference type="NCBI Taxonomy" id="210409"/>
    <lineage>
        <taxon>Eukaryota</taxon>
        <taxon>Metazoa</taxon>
        <taxon>Ecdysozoa</taxon>
        <taxon>Arthropoda</taxon>
        <taxon>Crustacea</taxon>
        <taxon>Multicrustacea</taxon>
        <taxon>Malacostraca</taxon>
        <taxon>Eumalacostraca</taxon>
        <taxon>Eucarida</taxon>
        <taxon>Decapoda</taxon>
        <taxon>Pleocyemata</taxon>
        <taxon>Brachyura</taxon>
        <taxon>Eubrachyura</taxon>
        <taxon>Portunoidea</taxon>
        <taxon>Portunidae</taxon>
        <taxon>Portuninae</taxon>
        <taxon>Portunus</taxon>
    </lineage>
</organism>
<evidence type="ECO:0000313" key="3">
    <source>
        <dbReference type="Proteomes" id="UP000324222"/>
    </source>
</evidence>
<gene>
    <name evidence="2" type="ORF">E2C01_081232</name>
</gene>
<dbReference type="Proteomes" id="UP000324222">
    <property type="component" value="Unassembled WGS sequence"/>
</dbReference>
<sequence>MGPKDAIDRVATKGSRLTVMLRHSPSYRSWRLWYTVMLWLLLQLVPKVFKHNNQPDVTTLPDTKGVQETPQHDRPHRTFRSLTEG</sequence>
<evidence type="ECO:0000313" key="2">
    <source>
        <dbReference type="EMBL" id="MPC86406.1"/>
    </source>
</evidence>
<keyword evidence="3" id="KW-1185">Reference proteome</keyword>
<dbReference type="AlphaFoldDB" id="A0A5B7IXE4"/>
<name>A0A5B7IXE4_PORTR</name>
<reference evidence="2 3" key="1">
    <citation type="submission" date="2019-05" db="EMBL/GenBank/DDBJ databases">
        <title>Another draft genome of Portunus trituberculatus and its Hox gene families provides insights of decapod evolution.</title>
        <authorList>
            <person name="Jeong J.-H."/>
            <person name="Song I."/>
            <person name="Kim S."/>
            <person name="Choi T."/>
            <person name="Kim D."/>
            <person name="Ryu S."/>
            <person name="Kim W."/>
        </authorList>
    </citation>
    <scope>NUCLEOTIDE SEQUENCE [LARGE SCALE GENOMIC DNA]</scope>
    <source>
        <tissue evidence="2">Muscle</tissue>
    </source>
</reference>
<proteinExistence type="predicted"/>
<feature type="region of interest" description="Disordered" evidence="1">
    <location>
        <begin position="52"/>
        <end position="85"/>
    </location>
</feature>
<evidence type="ECO:0000256" key="1">
    <source>
        <dbReference type="SAM" id="MobiDB-lite"/>
    </source>
</evidence>
<protein>
    <submittedName>
        <fullName evidence="2">Uncharacterized protein</fullName>
    </submittedName>
</protein>
<comment type="caution">
    <text evidence="2">The sequence shown here is derived from an EMBL/GenBank/DDBJ whole genome shotgun (WGS) entry which is preliminary data.</text>
</comment>